<evidence type="ECO:0000259" key="1">
    <source>
        <dbReference type="Pfam" id="PF12697"/>
    </source>
</evidence>
<dbReference type="eggNOG" id="COG1073">
    <property type="taxonomic scope" value="Bacteria"/>
</dbReference>
<dbReference type="PANTHER" id="PTHR43194:SF2">
    <property type="entry name" value="PEROXISOMAL MEMBRANE PROTEIN LPX1"/>
    <property type="match status" value="1"/>
</dbReference>
<name>H5TYZ2_9ACTN</name>
<dbReference type="Pfam" id="PF12697">
    <property type="entry name" value="Abhydrolase_6"/>
    <property type="match status" value="1"/>
</dbReference>
<dbReference type="PANTHER" id="PTHR43194">
    <property type="entry name" value="HYDROLASE ALPHA/BETA FOLD FAMILY"/>
    <property type="match status" value="1"/>
</dbReference>
<accession>H5TYZ2</accession>
<evidence type="ECO:0000313" key="3">
    <source>
        <dbReference type="Proteomes" id="UP000005845"/>
    </source>
</evidence>
<dbReference type="InterPro" id="IPR029058">
    <property type="entry name" value="AB_hydrolase_fold"/>
</dbReference>
<evidence type="ECO:0000313" key="2">
    <source>
        <dbReference type="EMBL" id="GAB38700.1"/>
    </source>
</evidence>
<dbReference type="AlphaFoldDB" id="H5TYZ2"/>
<sequence>MTAYSTPEAGYPTSEAGYVTAETGLLDHGGPDRGLDAQQSADALGVGPIVLLHGLMGRGRTWRRQIPWLRRYGRVFTFDAAFHTGADAALISDPAEVSTERFVADLAEILTWIDLGPAVLVGHSMGALHAWCAAAEYPELVSALVVEDMAPDFRGRTTAEWTPWFDSWPDRFSSLGHARQMFGDVAGRYFYEAFDDGALHGQLATWAAIAQEWGERDFWDQWRSVPVPSLLIEAEHTVTPEGQMRKMASINDHSAHIQISGAGHLIHDDAPEVFRGAVEAFLSALPYR</sequence>
<keyword evidence="3" id="KW-1185">Reference proteome</keyword>
<dbReference type="RefSeq" id="WP_005204785.1">
    <property type="nucleotide sequence ID" value="NZ_BAFC01000049.1"/>
</dbReference>
<reference evidence="2 3" key="1">
    <citation type="submission" date="2012-02" db="EMBL/GenBank/DDBJ databases">
        <title>Whole genome shotgun sequence of Gordonia sputi NBRC 100414.</title>
        <authorList>
            <person name="Yoshida I."/>
            <person name="Hosoyama A."/>
            <person name="Tsuchikane K."/>
            <person name="Katsumata H."/>
            <person name="Yamazaki S."/>
            <person name="Fujita N."/>
        </authorList>
    </citation>
    <scope>NUCLEOTIDE SEQUENCE [LARGE SCALE GENOMIC DNA]</scope>
    <source>
        <strain evidence="2 3">NBRC 100414</strain>
    </source>
</reference>
<dbReference type="InterPro" id="IPR050228">
    <property type="entry name" value="Carboxylesterase_BioH"/>
</dbReference>
<dbReference type="EMBL" id="BAFC01000049">
    <property type="protein sequence ID" value="GAB38700.1"/>
    <property type="molecule type" value="Genomic_DNA"/>
</dbReference>
<keyword evidence="2" id="KW-0378">Hydrolase</keyword>
<dbReference type="Gene3D" id="3.40.50.1820">
    <property type="entry name" value="alpha/beta hydrolase"/>
    <property type="match status" value="1"/>
</dbReference>
<proteinExistence type="predicted"/>
<protein>
    <submittedName>
        <fullName evidence="2">Putative hydrolase</fullName>
    </submittedName>
</protein>
<dbReference type="Proteomes" id="UP000005845">
    <property type="component" value="Unassembled WGS sequence"/>
</dbReference>
<organism evidence="2 3">
    <name type="scientific">Gordonia sputi NBRC 100414</name>
    <dbReference type="NCBI Taxonomy" id="1089453"/>
    <lineage>
        <taxon>Bacteria</taxon>
        <taxon>Bacillati</taxon>
        <taxon>Actinomycetota</taxon>
        <taxon>Actinomycetes</taxon>
        <taxon>Mycobacteriales</taxon>
        <taxon>Gordoniaceae</taxon>
        <taxon>Gordonia</taxon>
    </lineage>
</organism>
<dbReference type="SUPFAM" id="SSF53474">
    <property type="entry name" value="alpha/beta-Hydrolases"/>
    <property type="match status" value="1"/>
</dbReference>
<feature type="domain" description="AB hydrolase-1" evidence="1">
    <location>
        <begin position="49"/>
        <end position="274"/>
    </location>
</feature>
<comment type="caution">
    <text evidence="2">The sequence shown here is derived from an EMBL/GenBank/DDBJ whole genome shotgun (WGS) entry which is preliminary data.</text>
</comment>
<dbReference type="GO" id="GO:0016787">
    <property type="term" value="F:hydrolase activity"/>
    <property type="evidence" value="ECO:0007669"/>
    <property type="project" value="UniProtKB-KW"/>
</dbReference>
<gene>
    <name evidence="2" type="ORF">GOSPT_049_00260</name>
</gene>
<dbReference type="InterPro" id="IPR000073">
    <property type="entry name" value="AB_hydrolase_1"/>
</dbReference>